<dbReference type="Pfam" id="PF01555">
    <property type="entry name" value="N6_N4_Mtase"/>
    <property type="match status" value="1"/>
</dbReference>
<keyword evidence="4" id="KW-0808">Transferase</keyword>
<dbReference type="RefSeq" id="WP_254268228.1">
    <property type="nucleotide sequence ID" value="NZ_CP100400.1"/>
</dbReference>
<dbReference type="GO" id="GO:0003677">
    <property type="term" value="F:DNA binding"/>
    <property type="evidence" value="ECO:0007669"/>
    <property type="project" value="UniProtKB-KW"/>
</dbReference>
<proteinExistence type="inferred from homology"/>
<keyword evidence="7" id="KW-0238">DNA-binding</keyword>
<dbReference type="EMBL" id="JBHSHT010000002">
    <property type="protein sequence ID" value="MFC4826150.1"/>
    <property type="molecule type" value="Genomic_DNA"/>
</dbReference>
<dbReference type="AlphaFoldDB" id="A0ABD5Q6D6"/>
<dbReference type="InterPro" id="IPR017985">
    <property type="entry name" value="MeTrfase_CN4_CS"/>
</dbReference>
<dbReference type="InterPro" id="IPR002941">
    <property type="entry name" value="DNA_methylase_N4/N6"/>
</dbReference>
<dbReference type="GO" id="GO:0009307">
    <property type="term" value="P:DNA restriction-modification system"/>
    <property type="evidence" value="ECO:0007669"/>
    <property type="project" value="UniProtKB-KW"/>
</dbReference>
<comment type="catalytic activity">
    <reaction evidence="8">
        <text>a 2'-deoxycytidine in DNA + S-adenosyl-L-methionine = an N(4)-methyl-2'-deoxycytidine in DNA + S-adenosyl-L-homocysteine + H(+)</text>
        <dbReference type="Rhea" id="RHEA:16857"/>
        <dbReference type="Rhea" id="RHEA-COMP:11369"/>
        <dbReference type="Rhea" id="RHEA-COMP:13674"/>
        <dbReference type="ChEBI" id="CHEBI:15378"/>
        <dbReference type="ChEBI" id="CHEBI:57856"/>
        <dbReference type="ChEBI" id="CHEBI:59789"/>
        <dbReference type="ChEBI" id="CHEBI:85452"/>
        <dbReference type="ChEBI" id="CHEBI:137933"/>
        <dbReference type="EC" id="2.1.1.113"/>
    </reaction>
</comment>
<dbReference type="GO" id="GO:0015667">
    <property type="term" value="F:site-specific DNA-methyltransferase (cytosine-N4-specific) activity"/>
    <property type="evidence" value="ECO:0007669"/>
    <property type="project" value="UniProtKB-EC"/>
</dbReference>
<keyword evidence="3 10" id="KW-0489">Methyltransferase</keyword>
<accession>A0ABD5Q6D6</accession>
<evidence type="ECO:0000256" key="4">
    <source>
        <dbReference type="ARBA" id="ARBA00022679"/>
    </source>
</evidence>
<evidence type="ECO:0000256" key="5">
    <source>
        <dbReference type="ARBA" id="ARBA00022691"/>
    </source>
</evidence>
<sequence length="377" mass="42615">MTQKESELRQYDWTFQGANSREGVHSIHPYPAKFIPQIPHQLIEIYADSKSDVVFDPFCGSGTALVEAMKKGHSSIGVDVHPLACLISRVKTRPLPDDFGNRAREIITSVRNRYPGDVEPPDLPNIDHWFKKPIQQALTLIIDELEQVENQPTKEALQVALSSIIVRVSNQDSNTRYAAVEKDVTAEDVLQKFSQASSKIESAFKKNSEWRRNSATCDVLNENILEVEPSDIPQKVDLVITSPPYPNAYEYWLYHKYRMYWLGLADPTEVKENEIGARPHYQGSNPRDETDFEERMVSLFDLLRDITTEDATASFVVGRSVIQGEEVDNGKLLERAADAAGFYTADSASRSIPSNTKSFNPGYSKIKDEKILTFKKL</sequence>
<dbReference type="GeneID" id="73046755"/>
<keyword evidence="11" id="KW-1185">Reference proteome</keyword>
<evidence type="ECO:0000256" key="2">
    <source>
        <dbReference type="ARBA" id="ARBA00012185"/>
    </source>
</evidence>
<evidence type="ECO:0000313" key="10">
    <source>
        <dbReference type="EMBL" id="MFC4826150.1"/>
    </source>
</evidence>
<dbReference type="InterPro" id="IPR029063">
    <property type="entry name" value="SAM-dependent_MTases_sf"/>
</dbReference>
<dbReference type="Gene3D" id="3.40.50.150">
    <property type="entry name" value="Vaccinia Virus protein VP39"/>
    <property type="match status" value="2"/>
</dbReference>
<keyword evidence="5" id="KW-0949">S-adenosyl-L-methionine</keyword>
<organism evidence="10 11">
    <name type="scientific">Halorussus aquaticus</name>
    <dbReference type="NCBI Taxonomy" id="2953748"/>
    <lineage>
        <taxon>Archaea</taxon>
        <taxon>Methanobacteriati</taxon>
        <taxon>Methanobacteriota</taxon>
        <taxon>Stenosarchaea group</taxon>
        <taxon>Halobacteria</taxon>
        <taxon>Halobacteriales</taxon>
        <taxon>Haladaptataceae</taxon>
        <taxon>Halorussus</taxon>
    </lineage>
</organism>
<dbReference type="EC" id="2.1.1.113" evidence="2"/>
<evidence type="ECO:0000313" key="11">
    <source>
        <dbReference type="Proteomes" id="UP001595945"/>
    </source>
</evidence>
<name>A0ABD5Q6D6_9EURY</name>
<dbReference type="SUPFAM" id="SSF53335">
    <property type="entry name" value="S-adenosyl-L-methionine-dependent methyltransferases"/>
    <property type="match status" value="2"/>
</dbReference>
<evidence type="ECO:0000256" key="7">
    <source>
        <dbReference type="ARBA" id="ARBA00023125"/>
    </source>
</evidence>
<comment type="caution">
    <text evidence="10">The sequence shown here is derived from an EMBL/GenBank/DDBJ whole genome shotgun (WGS) entry which is preliminary data.</text>
</comment>
<dbReference type="GO" id="GO:0032259">
    <property type="term" value="P:methylation"/>
    <property type="evidence" value="ECO:0007669"/>
    <property type="project" value="UniProtKB-KW"/>
</dbReference>
<reference evidence="10 11" key="1">
    <citation type="journal article" date="2019" name="Int. J. Syst. Evol. Microbiol.">
        <title>The Global Catalogue of Microorganisms (GCM) 10K type strain sequencing project: providing services to taxonomists for standard genome sequencing and annotation.</title>
        <authorList>
            <consortium name="The Broad Institute Genomics Platform"/>
            <consortium name="The Broad Institute Genome Sequencing Center for Infectious Disease"/>
            <person name="Wu L."/>
            <person name="Ma J."/>
        </authorList>
    </citation>
    <scope>NUCLEOTIDE SEQUENCE [LARGE SCALE GENOMIC DNA]</scope>
    <source>
        <strain evidence="10 11">XZYJ18</strain>
    </source>
</reference>
<protein>
    <recommendedName>
        <fullName evidence="2">site-specific DNA-methyltransferase (cytosine-N(4)-specific)</fullName>
        <ecNumber evidence="2">2.1.1.113</ecNumber>
    </recommendedName>
</protein>
<comment type="similarity">
    <text evidence="1">Belongs to the N(4)/N(6)-methyltransferase family. N(4) subfamily.</text>
</comment>
<evidence type="ECO:0000256" key="8">
    <source>
        <dbReference type="ARBA" id="ARBA00049120"/>
    </source>
</evidence>
<gene>
    <name evidence="10" type="ORF">ACFO9K_18005</name>
</gene>
<evidence type="ECO:0000256" key="3">
    <source>
        <dbReference type="ARBA" id="ARBA00022603"/>
    </source>
</evidence>
<evidence type="ECO:0000259" key="9">
    <source>
        <dbReference type="Pfam" id="PF01555"/>
    </source>
</evidence>
<dbReference type="Proteomes" id="UP001595945">
    <property type="component" value="Unassembled WGS sequence"/>
</dbReference>
<evidence type="ECO:0000256" key="6">
    <source>
        <dbReference type="ARBA" id="ARBA00022747"/>
    </source>
</evidence>
<dbReference type="PROSITE" id="PS00093">
    <property type="entry name" value="N4_MTASE"/>
    <property type="match status" value="1"/>
</dbReference>
<evidence type="ECO:0000256" key="1">
    <source>
        <dbReference type="ARBA" id="ARBA00010203"/>
    </source>
</evidence>
<keyword evidence="6" id="KW-0680">Restriction system</keyword>
<feature type="domain" description="DNA methylase N-4/N-6" evidence="9">
    <location>
        <begin position="13"/>
        <end position="85"/>
    </location>
</feature>